<feature type="compositionally biased region" description="Basic and acidic residues" evidence="1">
    <location>
        <begin position="451"/>
        <end position="472"/>
    </location>
</feature>
<evidence type="ECO:0000313" key="4">
    <source>
        <dbReference type="Proteomes" id="UP000806378"/>
    </source>
</evidence>
<feature type="compositionally biased region" description="Basic and acidic residues" evidence="1">
    <location>
        <begin position="480"/>
        <end position="496"/>
    </location>
</feature>
<feature type="compositionally biased region" description="Basic and acidic residues" evidence="1">
    <location>
        <begin position="419"/>
        <end position="442"/>
    </location>
</feature>
<feature type="compositionally biased region" description="Polar residues" evidence="1">
    <location>
        <begin position="170"/>
        <end position="189"/>
    </location>
</feature>
<dbReference type="Gramene" id="rna-gnl|WGS:JABURB|Cocit.L1508.1">
    <property type="protein sequence ID" value="cds-KAF7848852.1"/>
    <property type="gene ID" value="gene-BT93_L1508"/>
</dbReference>
<dbReference type="OrthoDB" id="656845at2759"/>
<feature type="region of interest" description="Disordered" evidence="1">
    <location>
        <begin position="166"/>
        <end position="629"/>
    </location>
</feature>
<feature type="compositionally biased region" description="Low complexity" evidence="1">
    <location>
        <begin position="516"/>
        <end position="530"/>
    </location>
</feature>
<keyword evidence="2" id="KW-0472">Membrane</keyword>
<evidence type="ECO:0000256" key="1">
    <source>
        <dbReference type="SAM" id="MobiDB-lite"/>
    </source>
</evidence>
<feature type="compositionally biased region" description="Polar residues" evidence="1">
    <location>
        <begin position="298"/>
        <end position="311"/>
    </location>
</feature>
<feature type="compositionally biased region" description="Basic and acidic residues" evidence="1">
    <location>
        <begin position="504"/>
        <end position="515"/>
    </location>
</feature>
<evidence type="ECO:0000256" key="2">
    <source>
        <dbReference type="SAM" id="Phobius"/>
    </source>
</evidence>
<protein>
    <recommendedName>
        <fullName evidence="5">Micronuclear linker histone polyprotein-like protein</fullName>
    </recommendedName>
</protein>
<proteinExistence type="predicted"/>
<accession>A0A8T0CPZ2</accession>
<keyword evidence="2" id="KW-1133">Transmembrane helix</keyword>
<feature type="transmembrane region" description="Helical" evidence="2">
    <location>
        <begin position="20"/>
        <end position="37"/>
    </location>
</feature>
<feature type="compositionally biased region" description="Acidic residues" evidence="1">
    <location>
        <begin position="537"/>
        <end position="546"/>
    </location>
</feature>
<dbReference type="Proteomes" id="UP000806378">
    <property type="component" value="Unassembled WGS sequence"/>
</dbReference>
<dbReference type="AlphaFoldDB" id="A0A8T0CPZ2"/>
<keyword evidence="4" id="KW-1185">Reference proteome</keyword>
<reference evidence="3" key="1">
    <citation type="submission" date="2020-05" db="EMBL/GenBank/DDBJ databases">
        <title>WGS assembly of Corymbia citriodora subspecies variegata.</title>
        <authorList>
            <person name="Barry K."/>
            <person name="Hundley H."/>
            <person name="Shu S."/>
            <person name="Jenkins J."/>
            <person name="Grimwood J."/>
            <person name="Baten A."/>
        </authorList>
    </citation>
    <scope>NUCLEOTIDE SEQUENCE</scope>
    <source>
        <strain evidence="3">CV2-018</strain>
    </source>
</reference>
<gene>
    <name evidence="3" type="ORF">BT93_L1508</name>
</gene>
<feature type="compositionally biased region" description="Basic and acidic residues" evidence="1">
    <location>
        <begin position="576"/>
        <end position="598"/>
    </location>
</feature>
<dbReference type="PANTHER" id="PTHR36143">
    <property type="entry name" value="OS08G0177500 PROTEIN"/>
    <property type="match status" value="1"/>
</dbReference>
<feature type="compositionally biased region" description="Basic and acidic residues" evidence="1">
    <location>
        <begin position="236"/>
        <end position="268"/>
    </location>
</feature>
<dbReference type="PANTHER" id="PTHR36143:SF4">
    <property type="entry name" value="OS08G0177500 PROTEIN"/>
    <property type="match status" value="1"/>
</dbReference>
<feature type="compositionally biased region" description="Basic and acidic residues" evidence="1">
    <location>
        <begin position="620"/>
        <end position="629"/>
    </location>
</feature>
<organism evidence="3 4">
    <name type="scientific">Corymbia citriodora subsp. variegata</name>
    <dbReference type="NCBI Taxonomy" id="360336"/>
    <lineage>
        <taxon>Eukaryota</taxon>
        <taxon>Viridiplantae</taxon>
        <taxon>Streptophyta</taxon>
        <taxon>Embryophyta</taxon>
        <taxon>Tracheophyta</taxon>
        <taxon>Spermatophyta</taxon>
        <taxon>Magnoliopsida</taxon>
        <taxon>eudicotyledons</taxon>
        <taxon>Gunneridae</taxon>
        <taxon>Pentapetalae</taxon>
        <taxon>rosids</taxon>
        <taxon>malvids</taxon>
        <taxon>Myrtales</taxon>
        <taxon>Myrtaceae</taxon>
        <taxon>Myrtoideae</taxon>
        <taxon>Eucalypteae</taxon>
        <taxon>Corymbia</taxon>
    </lineage>
</organism>
<evidence type="ECO:0000313" key="3">
    <source>
        <dbReference type="EMBL" id="KAF7848852.1"/>
    </source>
</evidence>
<feature type="compositionally biased region" description="Basic and acidic residues" evidence="1">
    <location>
        <begin position="330"/>
        <end position="357"/>
    </location>
</feature>
<feature type="compositionally biased region" description="Basic and acidic residues" evidence="1">
    <location>
        <begin position="193"/>
        <end position="214"/>
    </location>
</feature>
<comment type="caution">
    <text evidence="3">The sequence shown here is derived from an EMBL/GenBank/DDBJ whole genome shotgun (WGS) entry which is preliminary data.</text>
</comment>
<name>A0A8T0CPZ2_CORYI</name>
<dbReference type="EMBL" id="MU089956">
    <property type="protein sequence ID" value="KAF7848852.1"/>
    <property type="molecule type" value="Genomic_DNA"/>
</dbReference>
<feature type="compositionally biased region" description="Basic residues" evidence="1">
    <location>
        <begin position="372"/>
        <end position="385"/>
    </location>
</feature>
<sequence>MGSGSFKGNAGGSQRGRPYGLMLLLAFGAALLGVMTLHKLRERRISNLVLKDKDRELFSLNLLLQRERDHKEEMKRKFEGMKEKMYALRTQKMELDSAVLEMQSTVGSLKDEMRAMESALREKDNELKMLREKNMEASRKDPEEVSLREILKMKEAEIEDFKQRLEKQASIGSASSHDPSSLPGNSSMQAGEVQKDETSNVGAEEKGELARELNRTSSIETKNEVLVGEVASRSGEGSKDKLGSAEKMEATEMEKLQGKGDGSDEHQEQGQVASEGSGMENRRADVDRLQDERKSDTGEGTNTPNERSPSNGADEVSRDRNQNGNAEIINVKESREESGVGKSDIKLETSENSRSSESDSVITGKQGNLFVSKKRGKKWRMLSRNRRLENKGNRKRRLIRDAKDIERYGNQRENQQNDTHLRRDESEQREELRRKENPDQVEVKSVPEVSNEDKVNGGKKSDQSRGNIDKDLIFSVAKSIESKNSEDKGYVEEKESAMTGGEKGPLKDEQAEMKSDNSSTNSEVSTNSASQGKADDITNEDGEWEANGEIRRQEDQGANAALEITEVGVGGAGLAADKERLPDGIEEPRHSEDEDSKKSKAGNASQDFSQETDDSSSNEYKAETDDSGF</sequence>
<evidence type="ECO:0008006" key="5">
    <source>
        <dbReference type="Google" id="ProtNLM"/>
    </source>
</evidence>
<feature type="compositionally biased region" description="Basic and acidic residues" evidence="1">
    <location>
        <begin position="280"/>
        <end position="297"/>
    </location>
</feature>
<feature type="compositionally biased region" description="Basic and acidic residues" evidence="1">
    <location>
        <begin position="399"/>
        <end position="410"/>
    </location>
</feature>
<keyword evidence="2" id="KW-0812">Transmembrane</keyword>